<keyword evidence="6 8" id="KW-1133">Transmembrane helix</keyword>
<dbReference type="InterPro" id="IPR043429">
    <property type="entry name" value="ArtM/GltK/GlnP/TcyL/YhdX-like"/>
</dbReference>
<keyword evidence="7 8" id="KW-0472">Membrane</keyword>
<dbReference type="GO" id="GO:0022857">
    <property type="term" value="F:transmembrane transporter activity"/>
    <property type="evidence" value="ECO:0007669"/>
    <property type="project" value="InterPro"/>
</dbReference>
<evidence type="ECO:0000256" key="6">
    <source>
        <dbReference type="ARBA" id="ARBA00022989"/>
    </source>
</evidence>
<evidence type="ECO:0000256" key="2">
    <source>
        <dbReference type="ARBA" id="ARBA00022448"/>
    </source>
</evidence>
<proteinExistence type="inferred from homology"/>
<keyword evidence="2 8" id="KW-0813">Transport</keyword>
<keyword evidence="4 8" id="KW-0812">Transmembrane</keyword>
<evidence type="ECO:0000256" key="1">
    <source>
        <dbReference type="ARBA" id="ARBA00004651"/>
    </source>
</evidence>
<keyword evidence="3" id="KW-1003">Cell membrane</keyword>
<evidence type="ECO:0000313" key="10">
    <source>
        <dbReference type="EMBL" id="TDF97196.1"/>
    </source>
</evidence>
<dbReference type="OrthoDB" id="9805999at2"/>
<evidence type="ECO:0000256" key="7">
    <source>
        <dbReference type="ARBA" id="ARBA00023136"/>
    </source>
</evidence>
<dbReference type="CDD" id="cd06261">
    <property type="entry name" value="TM_PBP2"/>
    <property type="match status" value="1"/>
</dbReference>
<evidence type="ECO:0000256" key="4">
    <source>
        <dbReference type="ARBA" id="ARBA00022692"/>
    </source>
</evidence>
<organism evidence="10 11">
    <name type="scientific">Paenibacillus piri</name>
    <dbReference type="NCBI Taxonomy" id="2547395"/>
    <lineage>
        <taxon>Bacteria</taxon>
        <taxon>Bacillati</taxon>
        <taxon>Bacillota</taxon>
        <taxon>Bacilli</taxon>
        <taxon>Bacillales</taxon>
        <taxon>Paenibacillaceae</taxon>
        <taxon>Paenibacillus</taxon>
    </lineage>
</organism>
<dbReference type="Pfam" id="PF00528">
    <property type="entry name" value="BPD_transp_1"/>
    <property type="match status" value="1"/>
</dbReference>
<gene>
    <name evidence="10" type="primary">ehuC</name>
    <name evidence="10" type="ORF">E1757_15320</name>
</gene>
<dbReference type="NCBIfam" id="TIGR03004">
    <property type="entry name" value="ectoine_ehuC"/>
    <property type="match status" value="1"/>
</dbReference>
<dbReference type="PANTHER" id="PTHR30614">
    <property type="entry name" value="MEMBRANE COMPONENT OF AMINO ACID ABC TRANSPORTER"/>
    <property type="match status" value="1"/>
</dbReference>
<reference evidence="10 11" key="1">
    <citation type="submission" date="2019-03" db="EMBL/GenBank/DDBJ databases">
        <title>This is whole genome sequence of Paenibacillus sp MS74 strain.</title>
        <authorList>
            <person name="Trinh H.N."/>
        </authorList>
    </citation>
    <scope>NUCLEOTIDE SEQUENCE [LARGE SCALE GENOMIC DNA]</scope>
    <source>
        <strain evidence="10 11">MS74</strain>
    </source>
</reference>
<comment type="subcellular location">
    <subcellularLocation>
        <location evidence="1 8">Cell membrane</location>
        <topology evidence="1 8">Multi-pass membrane protein</topology>
    </subcellularLocation>
</comment>
<dbReference type="InterPro" id="IPR000515">
    <property type="entry name" value="MetI-like"/>
</dbReference>
<feature type="transmembrane region" description="Helical" evidence="8">
    <location>
        <begin position="186"/>
        <end position="205"/>
    </location>
</feature>
<evidence type="ECO:0000259" key="9">
    <source>
        <dbReference type="PROSITE" id="PS50928"/>
    </source>
</evidence>
<dbReference type="GO" id="GO:0043190">
    <property type="term" value="C:ATP-binding cassette (ABC) transporter complex"/>
    <property type="evidence" value="ECO:0007669"/>
    <property type="project" value="InterPro"/>
</dbReference>
<evidence type="ECO:0000313" key="11">
    <source>
        <dbReference type="Proteomes" id="UP000295636"/>
    </source>
</evidence>
<dbReference type="InterPro" id="IPR014342">
    <property type="entry name" value="Ectoine_EhuC"/>
</dbReference>
<dbReference type="AlphaFoldDB" id="A0A4R5KNQ3"/>
<feature type="transmembrane region" description="Helical" evidence="8">
    <location>
        <begin position="20"/>
        <end position="40"/>
    </location>
</feature>
<comment type="caution">
    <text evidence="10">The sequence shown here is derived from an EMBL/GenBank/DDBJ whole genome shotgun (WGS) entry which is preliminary data.</text>
</comment>
<dbReference type="Gene3D" id="1.10.3720.10">
    <property type="entry name" value="MetI-like"/>
    <property type="match status" value="1"/>
</dbReference>
<dbReference type="EMBL" id="SMRT01000006">
    <property type="protein sequence ID" value="TDF97196.1"/>
    <property type="molecule type" value="Genomic_DNA"/>
</dbReference>
<feature type="domain" description="ABC transmembrane type-1" evidence="9">
    <location>
        <begin position="16"/>
        <end position="201"/>
    </location>
</feature>
<dbReference type="SUPFAM" id="SSF161098">
    <property type="entry name" value="MetI-like"/>
    <property type="match status" value="1"/>
</dbReference>
<evidence type="ECO:0000256" key="8">
    <source>
        <dbReference type="RuleBase" id="RU363032"/>
    </source>
</evidence>
<dbReference type="PROSITE" id="PS50928">
    <property type="entry name" value="ABC_TM1"/>
    <property type="match status" value="1"/>
</dbReference>
<feature type="transmembrane region" description="Helical" evidence="8">
    <location>
        <begin position="47"/>
        <end position="73"/>
    </location>
</feature>
<dbReference type="InterPro" id="IPR035906">
    <property type="entry name" value="MetI-like_sf"/>
</dbReference>
<accession>A0A4R5KNQ3</accession>
<evidence type="ECO:0000256" key="5">
    <source>
        <dbReference type="ARBA" id="ARBA00022970"/>
    </source>
</evidence>
<comment type="similarity">
    <text evidence="8">Belongs to the binding-protein-dependent transport system permease family.</text>
</comment>
<sequence>MESAWIQIVPMLFAGAKVTLEVAALSSILALAISLAAGLCRLSQYKLIRFIVTVYVELFRGSSLLIQLFWLYFALPFAGIELPKLTAAVLAFGLNYGAYGSEVVRSSILAVPKGQWEAALALNMRRWQSLLYVILPQAGVRMLPPFGNLAIELIKGTCLVYFITLSDMTYQAIVLRNNYIDWTPEILMLLLLMYFAITSLVSFGIRKAERSMAAGRL</sequence>
<dbReference type="GO" id="GO:0006865">
    <property type="term" value="P:amino acid transport"/>
    <property type="evidence" value="ECO:0007669"/>
    <property type="project" value="UniProtKB-KW"/>
</dbReference>
<protein>
    <submittedName>
        <fullName evidence="10">Ectoine/hydroxyectoine ABC transporter permease subunit EhuC</fullName>
    </submittedName>
</protein>
<dbReference type="NCBIfam" id="TIGR01726">
    <property type="entry name" value="HEQRo_perm_3TM"/>
    <property type="match status" value="1"/>
</dbReference>
<dbReference type="InterPro" id="IPR010065">
    <property type="entry name" value="AA_ABC_transptr_permease_3TM"/>
</dbReference>
<dbReference type="Proteomes" id="UP000295636">
    <property type="component" value="Unassembled WGS sequence"/>
</dbReference>
<keyword evidence="11" id="KW-1185">Reference proteome</keyword>
<dbReference type="RefSeq" id="WP_133229529.1">
    <property type="nucleotide sequence ID" value="NZ_SMRT01000006.1"/>
</dbReference>
<name>A0A4R5KNQ3_9BACL</name>
<keyword evidence="5" id="KW-0029">Amino-acid transport</keyword>
<dbReference type="PANTHER" id="PTHR30614:SF0">
    <property type="entry name" value="L-CYSTINE TRANSPORT SYSTEM PERMEASE PROTEIN TCYL"/>
    <property type="match status" value="1"/>
</dbReference>
<evidence type="ECO:0000256" key="3">
    <source>
        <dbReference type="ARBA" id="ARBA00022475"/>
    </source>
</evidence>